<comment type="caution">
    <text evidence="8">The sequence shown here is derived from an EMBL/GenBank/DDBJ whole genome shotgun (WGS) entry which is preliminary data.</text>
</comment>
<evidence type="ECO:0000256" key="5">
    <source>
        <dbReference type="ARBA" id="ARBA00023180"/>
    </source>
</evidence>
<dbReference type="InterPro" id="IPR018202">
    <property type="entry name" value="Ser_caboxypep_ser_AS"/>
</dbReference>
<evidence type="ECO:0000256" key="3">
    <source>
        <dbReference type="ARBA" id="ARBA00022670"/>
    </source>
</evidence>
<protein>
    <recommendedName>
        <fullName evidence="6">Carboxypeptidase</fullName>
        <ecNumber evidence="6">3.4.16.-</ecNumber>
    </recommendedName>
</protein>
<keyword evidence="9" id="KW-1185">Reference proteome</keyword>
<comment type="similarity">
    <text evidence="1 6">Belongs to the peptidase S10 family.</text>
</comment>
<dbReference type="GO" id="GO:0006508">
    <property type="term" value="P:proteolysis"/>
    <property type="evidence" value="ECO:0007669"/>
    <property type="project" value="UniProtKB-KW"/>
</dbReference>
<dbReference type="PROSITE" id="PS00131">
    <property type="entry name" value="CARBOXYPEPT_SER_SER"/>
    <property type="match status" value="1"/>
</dbReference>
<evidence type="ECO:0000256" key="2">
    <source>
        <dbReference type="ARBA" id="ARBA00022645"/>
    </source>
</evidence>
<dbReference type="Gene3D" id="3.40.50.1820">
    <property type="entry name" value="alpha/beta hydrolase"/>
    <property type="match status" value="1"/>
</dbReference>
<evidence type="ECO:0000256" key="1">
    <source>
        <dbReference type="ARBA" id="ARBA00009431"/>
    </source>
</evidence>
<dbReference type="SUPFAM" id="SSF53474">
    <property type="entry name" value="alpha/beta-Hydrolases"/>
    <property type="match status" value="1"/>
</dbReference>
<dbReference type="PANTHER" id="PTHR11802">
    <property type="entry name" value="SERINE PROTEASE FAMILY S10 SERINE CARBOXYPEPTIDASE"/>
    <property type="match status" value="1"/>
</dbReference>
<evidence type="ECO:0000313" key="8">
    <source>
        <dbReference type="EMBL" id="PSR78208.1"/>
    </source>
</evidence>
<accession>A0A2R6NWC8</accession>
<dbReference type="PANTHER" id="PTHR11802:SF479">
    <property type="entry name" value="CARBOXYPEPTIDASE"/>
    <property type="match status" value="1"/>
</dbReference>
<proteinExistence type="inferred from homology"/>
<dbReference type="Proteomes" id="UP000186601">
    <property type="component" value="Unassembled WGS sequence"/>
</dbReference>
<evidence type="ECO:0000256" key="4">
    <source>
        <dbReference type="ARBA" id="ARBA00022801"/>
    </source>
</evidence>
<keyword evidence="3 6" id="KW-0645">Protease</keyword>
<keyword evidence="4 6" id="KW-0378">Hydrolase</keyword>
<name>A0A2R6NWC8_9APHY</name>
<keyword evidence="6" id="KW-0732">Signal</keyword>
<keyword evidence="5" id="KW-0325">Glycoprotein</keyword>
<dbReference type="Pfam" id="PF00450">
    <property type="entry name" value="Peptidase_S10"/>
    <property type="match status" value="1"/>
</dbReference>
<organism evidence="8 9">
    <name type="scientific">Hermanssonia centrifuga</name>
    <dbReference type="NCBI Taxonomy" id="98765"/>
    <lineage>
        <taxon>Eukaryota</taxon>
        <taxon>Fungi</taxon>
        <taxon>Dikarya</taxon>
        <taxon>Basidiomycota</taxon>
        <taxon>Agaricomycotina</taxon>
        <taxon>Agaricomycetes</taxon>
        <taxon>Polyporales</taxon>
        <taxon>Meruliaceae</taxon>
        <taxon>Hermanssonia</taxon>
    </lineage>
</organism>
<reference evidence="8 9" key="1">
    <citation type="submission" date="2018-02" db="EMBL/GenBank/DDBJ databases">
        <title>Genome sequence of the basidiomycete white-rot fungus Phlebia centrifuga.</title>
        <authorList>
            <person name="Granchi Z."/>
            <person name="Peng M."/>
            <person name="de Vries R.P."/>
            <person name="Hilden K."/>
            <person name="Makela M.R."/>
            <person name="Grigoriev I."/>
            <person name="Riley R."/>
        </authorList>
    </citation>
    <scope>NUCLEOTIDE SEQUENCE [LARGE SCALE GENOMIC DNA]</scope>
    <source>
        <strain evidence="8 9">FBCC195</strain>
    </source>
</reference>
<feature type="compositionally biased region" description="Basic residues" evidence="7">
    <location>
        <begin position="262"/>
        <end position="274"/>
    </location>
</feature>
<keyword evidence="2 6" id="KW-0121">Carboxypeptidase</keyword>
<dbReference type="EMBL" id="MLYV02000755">
    <property type="protein sequence ID" value="PSR78208.1"/>
    <property type="molecule type" value="Genomic_DNA"/>
</dbReference>
<evidence type="ECO:0000256" key="7">
    <source>
        <dbReference type="SAM" id="MobiDB-lite"/>
    </source>
</evidence>
<gene>
    <name evidence="8" type="ORF">PHLCEN_2v7540</name>
</gene>
<sequence>MLATPILGALVLGAVSAAALDSSQPVDYPGMPSGSYSTEWQQSLIWATTTLVTLAYNDRSIQKILSSFGGLRKRTGRLLRQLEIEIASPGQSGYKAGTSSLYGLFSENGPISLAPDTQQFTQNEYAWSNLIDYIWVDQPVGVGFATADSDGYAVDEDQVGADFVGFLENLVQVFPSLATRPFYLTGESYAGRYIPYIVKALFSAPNPPVKLAKMVVGDPAFGSNDEFKTMPTSGGNFPAINIVAGANQNESSSGNDQDDASRKKKNGSSKHARHSGSFTSAVSKRHAERVANGWSPWHEENIRKRDTWKRDLSGRSNSSIDPWYGCFVWDEMVDYAVNFTYPWSTYIFATSELCKTFDAPDALNPEASVDPSFFLNKSTGGDPSPEPMVFFTELATNATNNGVQIVIYVGNDDATSPHFGTEVTIQVNTTRF</sequence>
<dbReference type="InterPro" id="IPR029058">
    <property type="entry name" value="AB_hydrolase_fold"/>
</dbReference>
<feature type="signal peptide" evidence="6">
    <location>
        <begin position="1"/>
        <end position="17"/>
    </location>
</feature>
<dbReference type="STRING" id="98765.A0A2R6NWC8"/>
<dbReference type="EC" id="3.4.16.-" evidence="6"/>
<evidence type="ECO:0000313" key="9">
    <source>
        <dbReference type="Proteomes" id="UP000186601"/>
    </source>
</evidence>
<dbReference type="GO" id="GO:0004185">
    <property type="term" value="F:serine-type carboxypeptidase activity"/>
    <property type="evidence" value="ECO:0007669"/>
    <property type="project" value="UniProtKB-UniRule"/>
</dbReference>
<feature type="chain" id="PRO_5015217263" description="Carboxypeptidase" evidence="6">
    <location>
        <begin position="18"/>
        <end position="432"/>
    </location>
</feature>
<dbReference type="InterPro" id="IPR001563">
    <property type="entry name" value="Peptidase_S10"/>
</dbReference>
<dbReference type="AlphaFoldDB" id="A0A2R6NWC8"/>
<dbReference type="OrthoDB" id="443318at2759"/>
<dbReference type="PRINTS" id="PR00724">
    <property type="entry name" value="CRBOXYPTASEC"/>
</dbReference>
<feature type="region of interest" description="Disordered" evidence="7">
    <location>
        <begin position="247"/>
        <end position="284"/>
    </location>
</feature>
<evidence type="ECO:0000256" key="6">
    <source>
        <dbReference type="RuleBase" id="RU361156"/>
    </source>
</evidence>